<dbReference type="KEGG" id="cyn:Cyan7425_5074"/>
<keyword evidence="4" id="KW-0808">Transferase</keyword>
<dbReference type="EC" id="2.7.13.3" evidence="2"/>
<evidence type="ECO:0000259" key="9">
    <source>
        <dbReference type="PROSITE" id="PS50112"/>
    </source>
</evidence>
<dbReference type="GO" id="GO:0005524">
    <property type="term" value="F:ATP binding"/>
    <property type="evidence" value="ECO:0007669"/>
    <property type="project" value="UniProtKB-KW"/>
</dbReference>
<dbReference type="PANTHER" id="PTHR41523:SF8">
    <property type="entry name" value="ETHYLENE RESPONSE SENSOR PROTEIN"/>
    <property type="match status" value="1"/>
</dbReference>
<name>B8HPA9_CYAP4</name>
<dbReference type="eggNOG" id="COG3920">
    <property type="taxonomic scope" value="Bacteria"/>
</dbReference>
<dbReference type="Gene3D" id="3.30.450.20">
    <property type="entry name" value="PAS domain"/>
    <property type="match status" value="1"/>
</dbReference>
<keyword evidence="5" id="KW-0547">Nucleotide-binding</keyword>
<evidence type="ECO:0000256" key="2">
    <source>
        <dbReference type="ARBA" id="ARBA00012438"/>
    </source>
</evidence>
<dbReference type="HOGENOM" id="CLU_000445_114_57_3"/>
<keyword evidence="8" id="KW-0812">Transmembrane</keyword>
<dbReference type="OrthoDB" id="9758522at2"/>
<dbReference type="STRING" id="395961.Cyan7425_5074"/>
<dbReference type="PROSITE" id="PS50112">
    <property type="entry name" value="PAS"/>
    <property type="match status" value="1"/>
</dbReference>
<protein>
    <recommendedName>
        <fullName evidence="2">histidine kinase</fullName>
        <ecNumber evidence="2">2.7.13.3</ecNumber>
    </recommendedName>
</protein>
<dbReference type="InterPro" id="IPR000014">
    <property type="entry name" value="PAS"/>
</dbReference>
<evidence type="ECO:0000256" key="6">
    <source>
        <dbReference type="ARBA" id="ARBA00022777"/>
    </source>
</evidence>
<dbReference type="SMART" id="SM00387">
    <property type="entry name" value="HATPase_c"/>
    <property type="match status" value="1"/>
</dbReference>
<dbReference type="eggNOG" id="COG2202">
    <property type="taxonomic scope" value="Bacteria"/>
</dbReference>
<evidence type="ECO:0000256" key="4">
    <source>
        <dbReference type="ARBA" id="ARBA00022679"/>
    </source>
</evidence>
<keyword evidence="3" id="KW-0597">Phosphoprotein</keyword>
<dbReference type="InterPro" id="IPR011495">
    <property type="entry name" value="Sig_transdc_His_kin_sub2_dim/P"/>
</dbReference>
<dbReference type="GO" id="GO:0004673">
    <property type="term" value="F:protein histidine kinase activity"/>
    <property type="evidence" value="ECO:0007669"/>
    <property type="project" value="UniProtKB-EC"/>
</dbReference>
<evidence type="ECO:0000256" key="3">
    <source>
        <dbReference type="ARBA" id="ARBA00022553"/>
    </source>
</evidence>
<evidence type="ECO:0000313" key="10">
    <source>
        <dbReference type="EMBL" id="ACL47369.1"/>
    </source>
</evidence>
<feature type="domain" description="PAS" evidence="9">
    <location>
        <begin position="124"/>
        <end position="182"/>
    </location>
</feature>
<evidence type="ECO:0000256" key="7">
    <source>
        <dbReference type="ARBA" id="ARBA00022840"/>
    </source>
</evidence>
<keyword evidence="8" id="KW-0472">Membrane</keyword>
<keyword evidence="8" id="KW-1133">Transmembrane helix</keyword>
<dbReference type="Gene3D" id="3.30.565.10">
    <property type="entry name" value="Histidine kinase-like ATPase, C-terminal domain"/>
    <property type="match status" value="1"/>
</dbReference>
<evidence type="ECO:0000256" key="5">
    <source>
        <dbReference type="ARBA" id="ARBA00022741"/>
    </source>
</evidence>
<dbReference type="CDD" id="cd00130">
    <property type="entry name" value="PAS"/>
    <property type="match status" value="1"/>
</dbReference>
<evidence type="ECO:0000256" key="8">
    <source>
        <dbReference type="SAM" id="Phobius"/>
    </source>
</evidence>
<keyword evidence="7" id="KW-0067">ATP-binding</keyword>
<dbReference type="EMBL" id="CP001344">
    <property type="protein sequence ID" value="ACL47369.1"/>
    <property type="molecule type" value="Genomic_DNA"/>
</dbReference>
<comment type="catalytic activity">
    <reaction evidence="1">
        <text>ATP + protein L-histidine = ADP + protein N-phospho-L-histidine.</text>
        <dbReference type="EC" id="2.7.13.3"/>
    </reaction>
</comment>
<dbReference type="Pfam" id="PF08447">
    <property type="entry name" value="PAS_3"/>
    <property type="match status" value="1"/>
</dbReference>
<reference evidence="10" key="1">
    <citation type="submission" date="2009-01" db="EMBL/GenBank/DDBJ databases">
        <title>Complete sequence of chromosome Cyanothece sp. PCC 7425.</title>
        <authorList>
            <consortium name="US DOE Joint Genome Institute"/>
            <person name="Lucas S."/>
            <person name="Copeland A."/>
            <person name="Lapidus A."/>
            <person name="Glavina del Rio T."/>
            <person name="Dalin E."/>
            <person name="Tice H."/>
            <person name="Bruce D."/>
            <person name="Goodwin L."/>
            <person name="Pitluck S."/>
            <person name="Sims D."/>
            <person name="Meineke L."/>
            <person name="Brettin T."/>
            <person name="Detter J.C."/>
            <person name="Han C."/>
            <person name="Larimer F."/>
            <person name="Land M."/>
            <person name="Hauser L."/>
            <person name="Kyrpides N."/>
            <person name="Ovchinnikova G."/>
            <person name="Liberton M."/>
            <person name="Stoeckel J."/>
            <person name="Banerjee A."/>
            <person name="Singh A."/>
            <person name="Page L."/>
            <person name="Sato H."/>
            <person name="Zhao L."/>
            <person name="Sherman L."/>
            <person name="Pakrasi H."/>
            <person name="Richardson P."/>
        </authorList>
    </citation>
    <scope>NUCLEOTIDE SEQUENCE</scope>
    <source>
        <strain evidence="10">PCC 7425</strain>
    </source>
</reference>
<evidence type="ECO:0000256" key="1">
    <source>
        <dbReference type="ARBA" id="ARBA00000085"/>
    </source>
</evidence>
<dbReference type="AlphaFoldDB" id="B8HPA9"/>
<keyword evidence="6 10" id="KW-0418">Kinase</keyword>
<dbReference type="SUPFAM" id="SSF55874">
    <property type="entry name" value="ATPase domain of HSP90 chaperone/DNA topoisomerase II/histidine kinase"/>
    <property type="match status" value="1"/>
</dbReference>
<dbReference type="Pfam" id="PF07568">
    <property type="entry name" value="HisKA_2"/>
    <property type="match status" value="1"/>
</dbReference>
<feature type="transmembrane region" description="Helical" evidence="8">
    <location>
        <begin position="12"/>
        <end position="32"/>
    </location>
</feature>
<dbReference type="InterPro" id="IPR013655">
    <property type="entry name" value="PAS_fold_3"/>
</dbReference>
<dbReference type="InterPro" id="IPR035965">
    <property type="entry name" value="PAS-like_dom_sf"/>
</dbReference>
<accession>B8HPA9</accession>
<gene>
    <name evidence="10" type="ordered locus">Cyan7425_5074</name>
</gene>
<proteinExistence type="predicted"/>
<dbReference type="InterPro" id="IPR003594">
    <property type="entry name" value="HATPase_dom"/>
</dbReference>
<dbReference type="Pfam" id="PF02518">
    <property type="entry name" value="HATPase_c"/>
    <property type="match status" value="1"/>
</dbReference>
<dbReference type="SUPFAM" id="SSF55785">
    <property type="entry name" value="PYP-like sensor domain (PAS domain)"/>
    <property type="match status" value="1"/>
</dbReference>
<sequence length="479" mass="52955">MNFLGGNFIVSWQVFYVLAFSCLVVYFGLNTFQLHRQLQQEKQALGYAKQTIASLRLTLSDYIKQRSLVQAGLGETLGYYNVKAIAIDVGTKFQVIESKTMAASACPQLLTALVKQLPGTIFRLILHPNGSLSLPFINAEIEVLTGLSPAALQANPRSLIELIHPDDRLNFAHCVSDAVTRLANLTTELRLLLPSGTIKWIWGNARLTHLDNGDLLFDGLLVDISQSKQQDAEGKPREMELQTSLQAKEILLREAHHRIKNNLQLLISLLELQAEMVNEAPVQSILQDNRNRVMAMATIHESLQGSDRLTEIDFSDYIYSLAAELFHSFNIPSQDLQLEVKVTPQLTLSQSYAIPCGLILNELMTNALKHGFKRGWGGQGVIAVSLEPAHPLTSGSETYLTLAVRNNGMPLPPGFNLQAQTSLGLQLVQLLTNQLQGTIQVQGGDWTVCSLTFPIAAHHLGRGKQQQVLVQERSQVAQI</sequence>
<organism evidence="10">
    <name type="scientific">Cyanothece sp. (strain PCC 7425 / ATCC 29141)</name>
    <dbReference type="NCBI Taxonomy" id="395961"/>
    <lineage>
        <taxon>Bacteria</taxon>
        <taxon>Bacillati</taxon>
        <taxon>Cyanobacteriota</taxon>
        <taxon>Cyanophyceae</taxon>
        <taxon>Gomontiellales</taxon>
        <taxon>Cyanothecaceae</taxon>
        <taxon>Cyanothece</taxon>
    </lineage>
</organism>
<dbReference type="PANTHER" id="PTHR41523">
    <property type="entry name" value="TWO-COMPONENT SYSTEM SENSOR PROTEIN"/>
    <property type="match status" value="1"/>
</dbReference>
<dbReference type="InterPro" id="IPR036890">
    <property type="entry name" value="HATPase_C_sf"/>
</dbReference>